<evidence type="ECO:0000313" key="3">
    <source>
        <dbReference type="Proteomes" id="UP001596074"/>
    </source>
</evidence>
<protein>
    <submittedName>
        <fullName evidence="2">DUF397 domain-containing protein</fullName>
    </submittedName>
</protein>
<keyword evidence="3" id="KW-1185">Reference proteome</keyword>
<dbReference type="Pfam" id="PF04149">
    <property type="entry name" value="DUF397"/>
    <property type="match status" value="1"/>
</dbReference>
<sequence>MECVEVAELGSCRVGVRDSKAPEAGHLALGQEALADLVTRIRRGELDLP</sequence>
<proteinExistence type="predicted"/>
<name>A0ABW1AIL3_9ACTN</name>
<dbReference type="EMBL" id="JBHSON010000149">
    <property type="protein sequence ID" value="MFC5754362.1"/>
    <property type="molecule type" value="Genomic_DNA"/>
</dbReference>
<dbReference type="Proteomes" id="UP001596074">
    <property type="component" value="Unassembled WGS sequence"/>
</dbReference>
<evidence type="ECO:0000259" key="1">
    <source>
        <dbReference type="Pfam" id="PF04149"/>
    </source>
</evidence>
<feature type="domain" description="DUF397" evidence="1">
    <location>
        <begin position="2"/>
        <end position="42"/>
    </location>
</feature>
<organism evidence="2 3">
    <name type="scientific">Actinomadura rugatobispora</name>
    <dbReference type="NCBI Taxonomy" id="1994"/>
    <lineage>
        <taxon>Bacteria</taxon>
        <taxon>Bacillati</taxon>
        <taxon>Actinomycetota</taxon>
        <taxon>Actinomycetes</taxon>
        <taxon>Streptosporangiales</taxon>
        <taxon>Thermomonosporaceae</taxon>
        <taxon>Actinomadura</taxon>
    </lineage>
</organism>
<comment type="caution">
    <text evidence="2">The sequence shown here is derived from an EMBL/GenBank/DDBJ whole genome shotgun (WGS) entry which is preliminary data.</text>
</comment>
<evidence type="ECO:0000313" key="2">
    <source>
        <dbReference type="EMBL" id="MFC5754362.1"/>
    </source>
</evidence>
<accession>A0ABW1AIL3</accession>
<dbReference type="RefSeq" id="WP_378292384.1">
    <property type="nucleotide sequence ID" value="NZ_JBHSON010000149.1"/>
</dbReference>
<dbReference type="InterPro" id="IPR007278">
    <property type="entry name" value="DUF397"/>
</dbReference>
<gene>
    <name evidence="2" type="ORF">ACFPZN_52870</name>
</gene>
<reference evidence="3" key="1">
    <citation type="journal article" date="2019" name="Int. J. Syst. Evol. Microbiol.">
        <title>The Global Catalogue of Microorganisms (GCM) 10K type strain sequencing project: providing services to taxonomists for standard genome sequencing and annotation.</title>
        <authorList>
            <consortium name="The Broad Institute Genomics Platform"/>
            <consortium name="The Broad Institute Genome Sequencing Center for Infectious Disease"/>
            <person name="Wu L."/>
            <person name="Ma J."/>
        </authorList>
    </citation>
    <scope>NUCLEOTIDE SEQUENCE [LARGE SCALE GENOMIC DNA]</scope>
    <source>
        <strain evidence="3">KCTC 42087</strain>
    </source>
</reference>